<dbReference type="VEuPathDB" id="MicrosporidiaDB:THOM_2338"/>
<reference evidence="1 2" key="1">
    <citation type="journal article" date="2012" name="PLoS Pathog.">
        <title>The genome of the obligate intracellular parasite Trachipleistophora hominis: new insights into microsporidian genome dynamics and reductive evolution.</title>
        <authorList>
            <person name="Heinz E."/>
            <person name="Williams T.A."/>
            <person name="Nakjang S."/>
            <person name="Noel C.J."/>
            <person name="Swan D.C."/>
            <person name="Goldberg A.V."/>
            <person name="Harris S.R."/>
            <person name="Weinmaier T."/>
            <person name="Markert S."/>
            <person name="Becher D."/>
            <person name="Bernhardt J."/>
            <person name="Dagan T."/>
            <person name="Hacker C."/>
            <person name="Lucocq J.M."/>
            <person name="Schweder T."/>
            <person name="Rattei T."/>
            <person name="Hall N."/>
            <person name="Hirt R.P."/>
            <person name="Embley T.M."/>
        </authorList>
    </citation>
    <scope>NUCLEOTIDE SEQUENCE [LARGE SCALE GENOMIC DNA]</scope>
</reference>
<protein>
    <submittedName>
        <fullName evidence="1">Uncharacterized protein</fullName>
    </submittedName>
</protein>
<sequence>MEFLSGSMRFLLIQEANTDWLKKLENGVQNYSILIHEIFERLYKAHCGDKECPFDDDAVNSLSLLSDQFATEFENEGAFWSKQRIKLKNYIYVYDECMLETWEKLYKKGITDRINIYINRKQVLKH</sequence>
<evidence type="ECO:0000313" key="2">
    <source>
        <dbReference type="Proteomes" id="UP000011185"/>
    </source>
</evidence>
<dbReference type="Proteomes" id="UP000011185">
    <property type="component" value="Unassembled WGS sequence"/>
</dbReference>
<name>L7JTV8_TRAHO</name>
<dbReference type="AlphaFoldDB" id="L7JTV8"/>
<evidence type="ECO:0000313" key="1">
    <source>
        <dbReference type="EMBL" id="ELQ74735.1"/>
    </source>
</evidence>
<dbReference type="HOGENOM" id="CLU_1983125_0_0_1"/>
<keyword evidence="2" id="KW-1185">Reference proteome</keyword>
<dbReference type="InParanoid" id="L7JTV8"/>
<gene>
    <name evidence="1" type="ORF">THOM_2338</name>
</gene>
<proteinExistence type="predicted"/>
<accession>L7JTV8</accession>
<dbReference type="EMBL" id="JH994027">
    <property type="protein sequence ID" value="ELQ74735.1"/>
    <property type="molecule type" value="Genomic_DNA"/>
</dbReference>
<organism evidence="1 2">
    <name type="scientific">Trachipleistophora hominis</name>
    <name type="common">Microsporidian parasite</name>
    <dbReference type="NCBI Taxonomy" id="72359"/>
    <lineage>
        <taxon>Eukaryota</taxon>
        <taxon>Fungi</taxon>
        <taxon>Fungi incertae sedis</taxon>
        <taxon>Microsporidia</taxon>
        <taxon>Pleistophoridae</taxon>
        <taxon>Trachipleistophora</taxon>
    </lineage>
</organism>